<dbReference type="EMBL" id="JACHIA010000020">
    <property type="protein sequence ID" value="MBB6073042.1"/>
    <property type="molecule type" value="Genomic_DNA"/>
</dbReference>
<evidence type="ECO:0000313" key="2">
    <source>
        <dbReference type="Proteomes" id="UP000582837"/>
    </source>
</evidence>
<comment type="caution">
    <text evidence="1">The sequence shown here is derived from an EMBL/GenBank/DDBJ whole genome shotgun (WGS) entry which is preliminary data.</text>
</comment>
<keyword evidence="2" id="KW-1185">Reference proteome</keyword>
<protein>
    <recommendedName>
        <fullName evidence="3">C-type cytochrome biogenesis protein CcmI</fullName>
    </recommendedName>
</protein>
<dbReference type="AlphaFoldDB" id="A0A841H528"/>
<dbReference type="Proteomes" id="UP000582837">
    <property type="component" value="Unassembled WGS sequence"/>
</dbReference>
<sequence length="127" mass="13389">MTLLALSAVMAILAAGFVIAPVVARRDALLADLAPGAVLDAEARRRVTLTALRELEYDYLGGKLDEPDYRAQKQRLSLEALAAMRAAEALRGGPAAPGTKAVSDRHACGFLNPPRSRFCAGCGVRLG</sequence>
<name>A0A841H528_9BACT</name>
<dbReference type="RefSeq" id="WP_170040139.1">
    <property type="nucleotide sequence ID" value="NZ_JABDTL010000002.1"/>
</dbReference>
<proteinExistence type="predicted"/>
<accession>A0A841H528</accession>
<evidence type="ECO:0000313" key="1">
    <source>
        <dbReference type="EMBL" id="MBB6073042.1"/>
    </source>
</evidence>
<reference evidence="1 2" key="1">
    <citation type="submission" date="2020-08" db="EMBL/GenBank/DDBJ databases">
        <title>Genomic Encyclopedia of Type Strains, Phase IV (KMG-IV): sequencing the most valuable type-strain genomes for metagenomic binning, comparative biology and taxonomic classification.</title>
        <authorList>
            <person name="Goeker M."/>
        </authorList>
    </citation>
    <scope>NUCLEOTIDE SEQUENCE [LARGE SCALE GENOMIC DNA]</scope>
    <source>
        <strain evidence="1 2">DSM 29007</strain>
    </source>
</reference>
<organism evidence="1 2">
    <name type="scientific">Longimicrobium terrae</name>
    <dbReference type="NCBI Taxonomy" id="1639882"/>
    <lineage>
        <taxon>Bacteria</taxon>
        <taxon>Pseudomonadati</taxon>
        <taxon>Gemmatimonadota</taxon>
        <taxon>Longimicrobiia</taxon>
        <taxon>Longimicrobiales</taxon>
        <taxon>Longimicrobiaceae</taxon>
        <taxon>Longimicrobium</taxon>
    </lineage>
</organism>
<gene>
    <name evidence="1" type="ORF">HNQ61_004708</name>
</gene>
<evidence type="ECO:0008006" key="3">
    <source>
        <dbReference type="Google" id="ProtNLM"/>
    </source>
</evidence>